<proteinExistence type="inferred from homology"/>
<comment type="caution">
    <text evidence="7">The sequence shown here is derived from an EMBL/GenBank/DDBJ whole genome shotgun (WGS) entry which is preliminary data.</text>
</comment>
<evidence type="ECO:0000259" key="6">
    <source>
        <dbReference type="PROSITE" id="PS00623"/>
    </source>
</evidence>
<dbReference type="PANTHER" id="PTHR11552:SF147">
    <property type="entry name" value="CHOLINE DEHYDROGENASE, MITOCHONDRIAL"/>
    <property type="match status" value="1"/>
</dbReference>
<dbReference type="Gene3D" id="3.30.560.10">
    <property type="entry name" value="Glucose Oxidase, domain 3"/>
    <property type="match status" value="1"/>
</dbReference>
<dbReference type="InterPro" id="IPR000172">
    <property type="entry name" value="GMC_OxRdtase_N"/>
</dbReference>
<evidence type="ECO:0000256" key="3">
    <source>
        <dbReference type="ARBA" id="ARBA00022630"/>
    </source>
</evidence>
<evidence type="ECO:0000256" key="5">
    <source>
        <dbReference type="RuleBase" id="RU003968"/>
    </source>
</evidence>
<evidence type="ECO:0000256" key="4">
    <source>
        <dbReference type="ARBA" id="ARBA00022827"/>
    </source>
</evidence>
<organism evidence="7 8">
    <name type="scientific">Amycolatopsis silviterrae</name>
    <dbReference type="NCBI Taxonomy" id="1656914"/>
    <lineage>
        <taxon>Bacteria</taxon>
        <taxon>Bacillati</taxon>
        <taxon>Actinomycetota</taxon>
        <taxon>Actinomycetes</taxon>
        <taxon>Pseudonocardiales</taxon>
        <taxon>Pseudonocardiaceae</taxon>
        <taxon>Amycolatopsis</taxon>
    </lineage>
</organism>
<evidence type="ECO:0000313" key="7">
    <source>
        <dbReference type="EMBL" id="MFD2472937.1"/>
    </source>
</evidence>
<protein>
    <submittedName>
        <fullName evidence="7">GMC family oxidoreductase</fullName>
    </submittedName>
</protein>
<keyword evidence="8" id="KW-1185">Reference proteome</keyword>
<keyword evidence="3 5" id="KW-0285">Flavoprotein</keyword>
<feature type="domain" description="Glucose-methanol-choline oxidoreductase N-terminal" evidence="6">
    <location>
        <begin position="91"/>
        <end position="114"/>
    </location>
</feature>
<dbReference type="PROSITE" id="PS00623">
    <property type="entry name" value="GMC_OXRED_1"/>
    <property type="match status" value="1"/>
</dbReference>
<dbReference type="EMBL" id="JBHUKS010000028">
    <property type="protein sequence ID" value="MFD2472937.1"/>
    <property type="molecule type" value="Genomic_DNA"/>
</dbReference>
<comment type="cofactor">
    <cofactor evidence="1">
        <name>FAD</name>
        <dbReference type="ChEBI" id="CHEBI:57692"/>
    </cofactor>
</comment>
<dbReference type="RefSeq" id="WP_378311028.1">
    <property type="nucleotide sequence ID" value="NZ_JBHUKS010000028.1"/>
</dbReference>
<evidence type="ECO:0000256" key="2">
    <source>
        <dbReference type="ARBA" id="ARBA00010790"/>
    </source>
</evidence>
<dbReference type="PIRSF" id="PIRSF000137">
    <property type="entry name" value="Alcohol_oxidase"/>
    <property type="match status" value="1"/>
</dbReference>
<dbReference type="PANTHER" id="PTHR11552">
    <property type="entry name" value="GLUCOSE-METHANOL-CHOLINE GMC OXIDOREDUCTASE"/>
    <property type="match status" value="1"/>
</dbReference>
<accession>A0ABW5HJJ2</accession>
<sequence length="542" mass="58003">MAARVARSNEADYVVVGSGSSGAAVAGRLAESGASVIVLEAGKSDEQLLLRKPGLVAPLHAVPQLKKMSDWGFYSVPQKHVLDRRMPVPRGKVLGGSSSVNGMVYVRGNRANFDSWAAEGNTGWDADGVNAAYKRMEDFEDGENAFRGAGGPIKITRNKIPQEGTLQFLDATADAIGCDIIDDYNGESQEGVSRMQQNAADGLRYSASRGYLHHLAPRTLEIQSRVFVRKVLIENGRATGVEVTDANGKHRTIRAGKEVILAAGFVGSPQLLMLSGIGHAEHLKEHGIDVLADLPVGDNLHDHMFHALTFQASSCKNKGTAPYFARGMARELLKPGSTFLANSVFEALAFLKTSQATTVPDLQLHLLPWAYVSPNQDAPVRHPVDKRPALTVLTTLIYPKSRGTIRLSSADPAATPLIDPQYLSDPADLEVLGEGSEMVREIFASKAFKGSINEEIHPGTQLRGQELRDAILNRATSVYHGVGTCRMGVDDLAVVGPDLKVRGVEGLRVCDASIMPSITGGNTNAPCIMIGEMGAQLVLSGN</sequence>
<dbReference type="InterPro" id="IPR012132">
    <property type="entry name" value="GMC_OxRdtase"/>
</dbReference>
<comment type="similarity">
    <text evidence="2 5">Belongs to the GMC oxidoreductase family.</text>
</comment>
<dbReference type="Pfam" id="PF05199">
    <property type="entry name" value="GMC_oxred_C"/>
    <property type="match status" value="1"/>
</dbReference>
<reference evidence="8" key="1">
    <citation type="journal article" date="2019" name="Int. J. Syst. Evol. Microbiol.">
        <title>The Global Catalogue of Microorganisms (GCM) 10K type strain sequencing project: providing services to taxonomists for standard genome sequencing and annotation.</title>
        <authorList>
            <consortium name="The Broad Institute Genomics Platform"/>
            <consortium name="The Broad Institute Genome Sequencing Center for Infectious Disease"/>
            <person name="Wu L."/>
            <person name="Ma J."/>
        </authorList>
    </citation>
    <scope>NUCLEOTIDE SEQUENCE [LARGE SCALE GENOMIC DNA]</scope>
    <source>
        <strain evidence="8">CGMCC 4.7641</strain>
    </source>
</reference>
<evidence type="ECO:0000313" key="8">
    <source>
        <dbReference type="Proteomes" id="UP001597483"/>
    </source>
</evidence>
<dbReference type="InterPro" id="IPR007867">
    <property type="entry name" value="GMC_OxRtase_C"/>
</dbReference>
<dbReference type="Gene3D" id="3.50.50.60">
    <property type="entry name" value="FAD/NAD(P)-binding domain"/>
    <property type="match status" value="1"/>
</dbReference>
<keyword evidence="4 5" id="KW-0274">FAD</keyword>
<dbReference type="SUPFAM" id="SSF54373">
    <property type="entry name" value="FAD-linked reductases, C-terminal domain"/>
    <property type="match status" value="1"/>
</dbReference>
<name>A0ABW5HJJ2_9PSEU</name>
<dbReference type="InterPro" id="IPR036188">
    <property type="entry name" value="FAD/NAD-bd_sf"/>
</dbReference>
<dbReference type="Pfam" id="PF00732">
    <property type="entry name" value="GMC_oxred_N"/>
    <property type="match status" value="1"/>
</dbReference>
<dbReference type="SUPFAM" id="SSF51905">
    <property type="entry name" value="FAD/NAD(P)-binding domain"/>
    <property type="match status" value="1"/>
</dbReference>
<gene>
    <name evidence="7" type="ORF">ACFSVL_36450</name>
</gene>
<evidence type="ECO:0000256" key="1">
    <source>
        <dbReference type="ARBA" id="ARBA00001974"/>
    </source>
</evidence>
<dbReference type="Proteomes" id="UP001597483">
    <property type="component" value="Unassembled WGS sequence"/>
</dbReference>